<proteinExistence type="inferred from homology"/>
<feature type="topological domain" description="Cytoplasmic" evidence="8">
    <location>
        <begin position="22"/>
        <end position="567"/>
    </location>
</feature>
<comment type="subcellular location">
    <subcellularLocation>
        <location evidence="8">Cell membrane</location>
        <topology evidence="8">Single-pass membrane protein</topology>
    </subcellularLocation>
    <text evidence="8">Colocalized with FtsZ to the nascent septal site.</text>
</comment>
<dbReference type="AlphaFoldDB" id="A0A556PQ27"/>
<dbReference type="GO" id="GO:0000921">
    <property type="term" value="P:septin ring assembly"/>
    <property type="evidence" value="ECO:0007669"/>
    <property type="project" value="InterPro"/>
</dbReference>
<evidence type="ECO:0000256" key="4">
    <source>
        <dbReference type="ARBA" id="ARBA00023054"/>
    </source>
</evidence>
<dbReference type="HAMAP" id="MF_00728">
    <property type="entry name" value="EzrA"/>
    <property type="match status" value="1"/>
</dbReference>
<keyword evidence="9" id="KW-0418">Kinase</keyword>
<dbReference type="OrthoDB" id="1654473at2"/>
<evidence type="ECO:0000256" key="7">
    <source>
        <dbReference type="ARBA" id="ARBA00023306"/>
    </source>
</evidence>
<dbReference type="EMBL" id="VMHE01000004">
    <property type="protein sequence ID" value="TSJ66493.1"/>
    <property type="molecule type" value="Genomic_DNA"/>
</dbReference>
<evidence type="ECO:0000256" key="3">
    <source>
        <dbReference type="ARBA" id="ARBA00022989"/>
    </source>
</evidence>
<keyword evidence="5 8" id="KW-0472">Membrane</keyword>
<keyword evidence="4 8" id="KW-0175">Coiled coil</keyword>
<feature type="coiled-coil region" evidence="8">
    <location>
        <begin position="317"/>
        <end position="371"/>
    </location>
</feature>
<keyword evidence="6 8" id="KW-0717">Septation</keyword>
<organism evidence="9 10">
    <name type="scientific">Allobacillus salarius</name>
    <dbReference type="NCBI Taxonomy" id="1955272"/>
    <lineage>
        <taxon>Bacteria</taxon>
        <taxon>Bacillati</taxon>
        <taxon>Bacillota</taxon>
        <taxon>Bacilli</taxon>
        <taxon>Bacillales</taxon>
        <taxon>Bacillaceae</taxon>
        <taxon>Allobacillus</taxon>
    </lineage>
</organism>
<feature type="coiled-coil region" evidence="8">
    <location>
        <begin position="165"/>
        <end position="211"/>
    </location>
</feature>
<feature type="topological domain" description="Extracellular" evidence="8">
    <location>
        <begin position="1"/>
        <end position="2"/>
    </location>
</feature>
<keyword evidence="10" id="KW-1185">Reference proteome</keyword>
<keyword evidence="9" id="KW-0808">Transferase</keyword>
<protein>
    <recommendedName>
        <fullName evidence="8">Septation ring formation regulator EzrA</fullName>
    </recommendedName>
</protein>
<reference evidence="9 10" key="1">
    <citation type="submission" date="2019-07" db="EMBL/GenBank/DDBJ databases">
        <title>Allobacillus sp. nov. SKP isolated from shrimp paste of Euphausiacea.</title>
        <authorList>
            <person name="Kanchanasin P."/>
            <person name="Tanasupawat S."/>
            <person name="Shi W."/>
            <person name="Wu L."/>
            <person name="Ma J."/>
        </authorList>
    </citation>
    <scope>NUCLEOTIDE SEQUENCE [LARGE SCALE GENOMIC DNA]</scope>
    <source>
        <strain evidence="9 10">SKP4-8</strain>
    </source>
</reference>
<gene>
    <name evidence="8" type="primary">ezrA</name>
    <name evidence="9" type="ORF">FPQ13_04345</name>
</gene>
<keyword evidence="3 8" id="KW-1133">Transmembrane helix</keyword>
<evidence type="ECO:0000256" key="1">
    <source>
        <dbReference type="ARBA" id="ARBA00022618"/>
    </source>
</evidence>
<sequence length="567" mass="66208">MELILTILIIIVAFISVGVFMRRKVYQRVDALEEKKVYLMNRRVAEELGKIRHLNLSGETEELFESWREEWDEINHQTFGSLEDQLLASEEAAEKYRFRKAFLVLQSAEETLNQVEHTIDDIFAEVERLLHSEQNSREEAKKVNPRIKEVRKKVLENGYQLGKAEVVFEVELDEIEAELARFEELSDEGNYTEAQSLVHDLQARLNEIERKSNEFPELYRACKQSLPEELDHLQNGLREMRDEGFRIQHLGVDKEVNLLHETLLALIEQLNQGNDDGVSEKLAEVESRIKEIYDDLEKEAMDKKYVVEHIPKMDEQLQQAKETFEITKENVAAVQENYHLNSEKQEKQKELEQLINELDRAAVEINQTLEDENKPFSTVRTSIEQWFTQYEAWQEPQQAFDHYLHNLRKDELEARDQISELKHQILVVKQKLHKHNLPGVPNYLVELVNQARELIEKGHENIEEQPLDMDKAAELLNEAEKCVKKAVEQTDLLIEQATLAERVIQYANRYRSQYPILAANIAEAEADFLDYEYERALEKAGQSLEEIEPGALKRIEEFVGAEESSVS</sequence>
<comment type="similarity">
    <text evidence="8">Belongs to the EzrA family.</text>
</comment>
<evidence type="ECO:0000256" key="2">
    <source>
        <dbReference type="ARBA" id="ARBA00022692"/>
    </source>
</evidence>
<comment type="function">
    <text evidence="8">Negative regulator of FtsZ ring formation; modulates the frequency and position of FtsZ ring formation. Inhibits FtsZ ring formation at polar sites. Interacts either with FtsZ or with one of its binding partners to promote depolymerization.</text>
</comment>
<dbReference type="Pfam" id="PF06160">
    <property type="entry name" value="EzrA"/>
    <property type="match status" value="1"/>
</dbReference>
<keyword evidence="1 8" id="KW-0132">Cell division</keyword>
<keyword evidence="2 8" id="KW-0812">Transmembrane</keyword>
<dbReference type="GO" id="GO:0016301">
    <property type="term" value="F:kinase activity"/>
    <property type="evidence" value="ECO:0007669"/>
    <property type="project" value="UniProtKB-KW"/>
</dbReference>
<dbReference type="Proteomes" id="UP000316425">
    <property type="component" value="Unassembled WGS sequence"/>
</dbReference>
<accession>A0A556PQ27</accession>
<evidence type="ECO:0000313" key="9">
    <source>
        <dbReference type="EMBL" id="TSJ66493.1"/>
    </source>
</evidence>
<dbReference type="GO" id="GO:0005940">
    <property type="term" value="C:septin ring"/>
    <property type="evidence" value="ECO:0007669"/>
    <property type="project" value="InterPro"/>
</dbReference>
<evidence type="ECO:0000256" key="8">
    <source>
        <dbReference type="HAMAP-Rule" id="MF_00728"/>
    </source>
</evidence>
<dbReference type="InterPro" id="IPR010379">
    <property type="entry name" value="EzrA"/>
</dbReference>
<name>A0A556PQ27_9BACI</name>
<dbReference type="GO" id="GO:0005886">
    <property type="term" value="C:plasma membrane"/>
    <property type="evidence" value="ECO:0007669"/>
    <property type="project" value="UniProtKB-SubCell"/>
</dbReference>
<evidence type="ECO:0000256" key="6">
    <source>
        <dbReference type="ARBA" id="ARBA00023210"/>
    </source>
</evidence>
<evidence type="ECO:0000256" key="5">
    <source>
        <dbReference type="ARBA" id="ARBA00023136"/>
    </source>
</evidence>
<dbReference type="RefSeq" id="WP_144088100.1">
    <property type="nucleotide sequence ID" value="NZ_VMHE01000004.1"/>
</dbReference>
<dbReference type="GO" id="GO:0000917">
    <property type="term" value="P:division septum assembly"/>
    <property type="evidence" value="ECO:0007669"/>
    <property type="project" value="UniProtKB-KW"/>
</dbReference>
<keyword evidence="8" id="KW-1003">Cell membrane</keyword>
<evidence type="ECO:0000313" key="10">
    <source>
        <dbReference type="Proteomes" id="UP000316425"/>
    </source>
</evidence>
<comment type="caution">
    <text evidence="9">The sequence shown here is derived from an EMBL/GenBank/DDBJ whole genome shotgun (WGS) entry which is preliminary data.</text>
</comment>
<keyword evidence="7 8" id="KW-0131">Cell cycle</keyword>